<dbReference type="GO" id="GO:0022857">
    <property type="term" value="F:transmembrane transporter activity"/>
    <property type="evidence" value="ECO:0007669"/>
    <property type="project" value="InterPro"/>
</dbReference>
<feature type="transmembrane region" description="Helical" evidence="5">
    <location>
        <begin position="136"/>
        <end position="157"/>
    </location>
</feature>
<evidence type="ECO:0000256" key="5">
    <source>
        <dbReference type="SAM" id="Phobius"/>
    </source>
</evidence>
<evidence type="ECO:0000256" key="4">
    <source>
        <dbReference type="ARBA" id="ARBA00023136"/>
    </source>
</evidence>
<dbReference type="InterPro" id="IPR036259">
    <property type="entry name" value="MFS_trans_sf"/>
</dbReference>
<keyword evidence="7" id="KW-1185">Reference proteome</keyword>
<reference evidence="6 7" key="2">
    <citation type="submission" date="2020-03" db="EMBL/GenBank/DDBJ databases">
        <authorList>
            <person name="Ichikawa N."/>
            <person name="Kimura A."/>
            <person name="Kitahashi Y."/>
            <person name="Uohara A."/>
        </authorList>
    </citation>
    <scope>NUCLEOTIDE SEQUENCE [LARGE SCALE GENOMIC DNA]</scope>
    <source>
        <strain evidence="6 7">NBRC 107702</strain>
    </source>
</reference>
<dbReference type="EMBL" id="AP022870">
    <property type="protein sequence ID" value="BCB76626.1"/>
    <property type="molecule type" value="Genomic_DNA"/>
</dbReference>
<dbReference type="Pfam" id="PF07690">
    <property type="entry name" value="MFS_1"/>
    <property type="match status" value="1"/>
</dbReference>
<dbReference type="CDD" id="cd17393">
    <property type="entry name" value="MFS_MosC_like"/>
    <property type="match status" value="1"/>
</dbReference>
<organism evidence="6 7">
    <name type="scientific">Phytohabitans flavus</name>
    <dbReference type="NCBI Taxonomy" id="1076124"/>
    <lineage>
        <taxon>Bacteria</taxon>
        <taxon>Bacillati</taxon>
        <taxon>Actinomycetota</taxon>
        <taxon>Actinomycetes</taxon>
        <taxon>Micromonosporales</taxon>
        <taxon>Micromonosporaceae</taxon>
    </lineage>
</organism>
<dbReference type="SUPFAM" id="SSF103473">
    <property type="entry name" value="MFS general substrate transporter"/>
    <property type="match status" value="1"/>
</dbReference>
<dbReference type="PANTHER" id="PTHR23514:SF13">
    <property type="entry name" value="INNER MEMBRANE PROTEIN YBJJ"/>
    <property type="match status" value="1"/>
</dbReference>
<reference evidence="6 7" key="1">
    <citation type="submission" date="2020-03" db="EMBL/GenBank/DDBJ databases">
        <title>Whole genome shotgun sequence of Phytohabitans flavus NBRC 107702.</title>
        <authorList>
            <person name="Komaki H."/>
            <person name="Tamura T."/>
        </authorList>
    </citation>
    <scope>NUCLEOTIDE SEQUENCE [LARGE SCALE GENOMIC DNA]</scope>
    <source>
        <strain evidence="6 7">NBRC 107702</strain>
    </source>
</reference>
<dbReference type="Gene3D" id="1.20.1250.20">
    <property type="entry name" value="MFS general substrate transporter like domains"/>
    <property type="match status" value="1"/>
</dbReference>
<dbReference type="AlphaFoldDB" id="A0A6F8XS32"/>
<dbReference type="PANTHER" id="PTHR23514">
    <property type="entry name" value="BYPASS OF STOP CODON PROTEIN 6"/>
    <property type="match status" value="1"/>
</dbReference>
<feature type="transmembrane region" description="Helical" evidence="5">
    <location>
        <begin position="72"/>
        <end position="90"/>
    </location>
</feature>
<evidence type="ECO:0000313" key="6">
    <source>
        <dbReference type="EMBL" id="BCB76626.1"/>
    </source>
</evidence>
<dbReference type="RefSeq" id="WP_173036632.1">
    <property type="nucleotide sequence ID" value="NZ_AP022870.1"/>
</dbReference>
<evidence type="ECO:0000256" key="1">
    <source>
        <dbReference type="ARBA" id="ARBA00004141"/>
    </source>
</evidence>
<keyword evidence="3 5" id="KW-1133">Transmembrane helix</keyword>
<dbReference type="KEGG" id="pfla:Pflav_030360"/>
<feature type="transmembrane region" description="Helical" evidence="5">
    <location>
        <begin position="270"/>
        <end position="292"/>
    </location>
</feature>
<dbReference type="InterPro" id="IPR051788">
    <property type="entry name" value="MFS_Transporter"/>
</dbReference>
<dbReference type="Proteomes" id="UP000502508">
    <property type="component" value="Chromosome"/>
</dbReference>
<feature type="transmembrane region" description="Helical" evidence="5">
    <location>
        <begin position="163"/>
        <end position="182"/>
    </location>
</feature>
<name>A0A6F8XS32_9ACTN</name>
<keyword evidence="2 5" id="KW-0812">Transmembrane</keyword>
<evidence type="ECO:0000313" key="7">
    <source>
        <dbReference type="Proteomes" id="UP000502508"/>
    </source>
</evidence>
<dbReference type="InterPro" id="IPR011701">
    <property type="entry name" value="MFS"/>
</dbReference>
<sequence length="397" mass="40107">MRETRRARVGLSVILFLTGLIFASWAARIPAVKDGLSLGDGGLAAVLMAEHLGSVLGLQVGAMVVPRLGSRATLRVFLPLFSVALIPPALAGGMQSLAVCLVLFGILNSVVDVAVNSHGAAVEVRHGQPLFSGLHAMHSVGVIAGAGIGSLAAYAGLGTRPHFAVVALACLAGGAAAARLLFPSTVDMRRRPEPERAPAPRPKRWSAQLTTLGLLAFCCTLAEGSVGDWSSVFLRDELGASPGVAALGFGAFATMMVVGRFTGDRLRQRYGAVPAFRGALLCAAAGLLIGVIGQTPTAGMIGFTLLGAGLSYTLPTVLAAASRLPGQSAATSVARVATIGYLGFSVGPGLIGAAAQVVGLSAALVVPALLLLVTAAAARAVSVADRRVTAPDESVVA</sequence>
<feature type="transmembrane region" description="Helical" evidence="5">
    <location>
        <begin position="357"/>
        <end position="378"/>
    </location>
</feature>
<evidence type="ECO:0000256" key="2">
    <source>
        <dbReference type="ARBA" id="ARBA00022692"/>
    </source>
</evidence>
<feature type="transmembrane region" description="Helical" evidence="5">
    <location>
        <begin position="333"/>
        <end position="351"/>
    </location>
</feature>
<feature type="transmembrane region" description="Helical" evidence="5">
    <location>
        <begin position="42"/>
        <end position="65"/>
    </location>
</feature>
<evidence type="ECO:0000256" key="3">
    <source>
        <dbReference type="ARBA" id="ARBA00022989"/>
    </source>
</evidence>
<comment type="subcellular location">
    <subcellularLocation>
        <location evidence="1">Membrane</location>
        <topology evidence="1">Multi-pass membrane protein</topology>
    </subcellularLocation>
</comment>
<dbReference type="GO" id="GO:0016020">
    <property type="term" value="C:membrane"/>
    <property type="evidence" value="ECO:0007669"/>
    <property type="project" value="UniProtKB-SubCell"/>
</dbReference>
<proteinExistence type="predicted"/>
<feature type="transmembrane region" description="Helical" evidence="5">
    <location>
        <begin position="298"/>
        <end position="321"/>
    </location>
</feature>
<feature type="transmembrane region" description="Helical" evidence="5">
    <location>
        <begin position="238"/>
        <end position="258"/>
    </location>
</feature>
<protein>
    <submittedName>
        <fullName evidence="6">MFS transporter</fullName>
    </submittedName>
</protein>
<gene>
    <name evidence="6" type="ORF">Pflav_030360</name>
</gene>
<accession>A0A6F8XS32</accession>
<keyword evidence="4 5" id="KW-0472">Membrane</keyword>